<sequence length="281" mass="29427">MYSLKLAILAASAGRAIASSDDLGPAAFWWPPDRAWAAHVDNNPPCGSVDGVGTRTKFPLSGGRIALTAQDDSYNAVISVSFMNDPRSQFDFQTLVQLPIAEIDPGHTCFPIPSPPTGTGPGTNATLQIRYTADFDLPRNQTFYACADITYVPASEFNQAEIPCFNATDPNDVPAPTGTGIPDNLPGHDGNPPLSTNKPSSGGGGGLSKGAIAGVVVGTLVGLSLIAGLALLFYRERERKNRLIRQRDSGRGVPWSEEPVPKDSTSAAGSIRLAPVGSGPK</sequence>
<keyword evidence="13" id="KW-1185">Reference proteome</keyword>
<keyword evidence="9" id="KW-0812">Transmembrane</keyword>
<organism evidence="12 13">
    <name type="scientific">Immersiella caudata</name>
    <dbReference type="NCBI Taxonomy" id="314043"/>
    <lineage>
        <taxon>Eukaryota</taxon>
        <taxon>Fungi</taxon>
        <taxon>Dikarya</taxon>
        <taxon>Ascomycota</taxon>
        <taxon>Pezizomycotina</taxon>
        <taxon>Sordariomycetes</taxon>
        <taxon>Sordariomycetidae</taxon>
        <taxon>Sordariales</taxon>
        <taxon>Lasiosphaeriaceae</taxon>
        <taxon>Immersiella</taxon>
    </lineage>
</organism>
<evidence type="ECO:0000256" key="9">
    <source>
        <dbReference type="SAM" id="Phobius"/>
    </source>
</evidence>
<feature type="region of interest" description="Disordered" evidence="8">
    <location>
        <begin position="168"/>
        <end position="206"/>
    </location>
</feature>
<keyword evidence="9" id="KW-1133">Transmembrane helix</keyword>
<evidence type="ECO:0000256" key="7">
    <source>
        <dbReference type="ARBA" id="ARBA00023288"/>
    </source>
</evidence>
<evidence type="ECO:0000256" key="1">
    <source>
        <dbReference type="ARBA" id="ARBA00004609"/>
    </source>
</evidence>
<evidence type="ECO:0000256" key="8">
    <source>
        <dbReference type="SAM" id="MobiDB-lite"/>
    </source>
</evidence>
<keyword evidence="4 10" id="KW-0732">Signal</keyword>
<feature type="region of interest" description="Disordered" evidence="8">
    <location>
        <begin position="245"/>
        <end position="281"/>
    </location>
</feature>
<evidence type="ECO:0000256" key="2">
    <source>
        <dbReference type="ARBA" id="ARBA00022475"/>
    </source>
</evidence>
<dbReference type="InterPro" id="IPR046936">
    <property type="entry name" value="BIM1-like"/>
</dbReference>
<dbReference type="InterPro" id="IPR046530">
    <property type="entry name" value="BIM1-like_dom"/>
</dbReference>
<dbReference type="CDD" id="cd21176">
    <property type="entry name" value="LPMO_auxiliary-like"/>
    <property type="match status" value="1"/>
</dbReference>
<gene>
    <name evidence="12" type="ORF">B0T14DRAFT_200901</name>
</gene>
<keyword evidence="7" id="KW-0449">Lipoprotein</keyword>
<evidence type="ECO:0000259" key="11">
    <source>
        <dbReference type="Pfam" id="PF20238"/>
    </source>
</evidence>
<dbReference type="GO" id="GO:0098552">
    <property type="term" value="C:side of membrane"/>
    <property type="evidence" value="ECO:0007669"/>
    <property type="project" value="UniProtKB-KW"/>
</dbReference>
<proteinExistence type="predicted"/>
<evidence type="ECO:0000256" key="10">
    <source>
        <dbReference type="SAM" id="SignalP"/>
    </source>
</evidence>
<dbReference type="GO" id="GO:0005886">
    <property type="term" value="C:plasma membrane"/>
    <property type="evidence" value="ECO:0007669"/>
    <property type="project" value="UniProtKB-SubCell"/>
</dbReference>
<feature type="transmembrane region" description="Helical" evidence="9">
    <location>
        <begin position="211"/>
        <end position="234"/>
    </location>
</feature>
<name>A0AA40BZ56_9PEZI</name>
<keyword evidence="2" id="KW-1003">Cell membrane</keyword>
<dbReference type="AlphaFoldDB" id="A0AA40BZ56"/>
<dbReference type="Proteomes" id="UP001175000">
    <property type="component" value="Unassembled WGS sequence"/>
</dbReference>
<evidence type="ECO:0000256" key="5">
    <source>
        <dbReference type="ARBA" id="ARBA00023136"/>
    </source>
</evidence>
<keyword evidence="3" id="KW-0336">GPI-anchor</keyword>
<dbReference type="PANTHER" id="PTHR34992:SF5">
    <property type="entry name" value="ANCHORED PROTEIN, PUTATIVE (AFU_ORTHOLOGUE AFUA_6G02800)-RELATED"/>
    <property type="match status" value="1"/>
</dbReference>
<feature type="signal peptide" evidence="10">
    <location>
        <begin position="1"/>
        <end position="18"/>
    </location>
</feature>
<feature type="chain" id="PRO_5041212973" description="Copper acquisition factor BIM1-like domain-containing protein" evidence="10">
    <location>
        <begin position="19"/>
        <end position="281"/>
    </location>
</feature>
<comment type="subcellular location">
    <subcellularLocation>
        <location evidence="1">Cell membrane</location>
        <topology evidence="1">Lipid-anchor</topology>
        <topology evidence="1">GPI-anchor</topology>
    </subcellularLocation>
</comment>
<feature type="domain" description="Copper acquisition factor BIM1-like" evidence="11">
    <location>
        <begin position="24"/>
        <end position="169"/>
    </location>
</feature>
<dbReference type="PANTHER" id="PTHR34992">
    <property type="entry name" value="HYPHAL ANASTAMOSIS-7 PROTEIN"/>
    <property type="match status" value="1"/>
</dbReference>
<evidence type="ECO:0000313" key="12">
    <source>
        <dbReference type="EMBL" id="KAK0619147.1"/>
    </source>
</evidence>
<comment type="caution">
    <text evidence="12">The sequence shown here is derived from an EMBL/GenBank/DDBJ whole genome shotgun (WGS) entry which is preliminary data.</text>
</comment>
<accession>A0AA40BZ56</accession>
<keyword evidence="5 9" id="KW-0472">Membrane</keyword>
<dbReference type="EMBL" id="JAULSU010000004">
    <property type="protein sequence ID" value="KAK0619147.1"/>
    <property type="molecule type" value="Genomic_DNA"/>
</dbReference>
<reference evidence="12" key="1">
    <citation type="submission" date="2023-06" db="EMBL/GenBank/DDBJ databases">
        <title>Genome-scale phylogeny and comparative genomics of the fungal order Sordariales.</title>
        <authorList>
            <consortium name="Lawrence Berkeley National Laboratory"/>
            <person name="Hensen N."/>
            <person name="Bonometti L."/>
            <person name="Westerberg I."/>
            <person name="Brannstrom I.O."/>
            <person name="Guillou S."/>
            <person name="Cros-Aarteil S."/>
            <person name="Calhoun S."/>
            <person name="Haridas S."/>
            <person name="Kuo A."/>
            <person name="Mondo S."/>
            <person name="Pangilinan J."/>
            <person name="Riley R."/>
            <person name="Labutti K."/>
            <person name="Andreopoulos B."/>
            <person name="Lipzen A."/>
            <person name="Chen C."/>
            <person name="Yanf M."/>
            <person name="Daum C."/>
            <person name="Ng V."/>
            <person name="Clum A."/>
            <person name="Steindorff A."/>
            <person name="Ohm R."/>
            <person name="Martin F."/>
            <person name="Silar P."/>
            <person name="Natvig D."/>
            <person name="Lalanne C."/>
            <person name="Gautier V."/>
            <person name="Ament-Velasquez S.L."/>
            <person name="Kruys A."/>
            <person name="Hutchinson M.I."/>
            <person name="Powell A.J."/>
            <person name="Barry K."/>
            <person name="Miller A.N."/>
            <person name="Grigoriev I.V."/>
            <person name="Debuchy R."/>
            <person name="Gladieux P."/>
            <person name="Thoren M.H."/>
            <person name="Johannesson H."/>
        </authorList>
    </citation>
    <scope>NUCLEOTIDE SEQUENCE</scope>
    <source>
        <strain evidence="12">CBS 606.72</strain>
    </source>
</reference>
<dbReference type="Pfam" id="PF20238">
    <property type="entry name" value="BIM1-like_dom"/>
    <property type="match status" value="1"/>
</dbReference>
<keyword evidence="6" id="KW-0325">Glycoprotein</keyword>
<protein>
    <recommendedName>
        <fullName evidence="11">Copper acquisition factor BIM1-like domain-containing protein</fullName>
    </recommendedName>
</protein>
<evidence type="ECO:0000256" key="3">
    <source>
        <dbReference type="ARBA" id="ARBA00022622"/>
    </source>
</evidence>
<evidence type="ECO:0000256" key="6">
    <source>
        <dbReference type="ARBA" id="ARBA00023180"/>
    </source>
</evidence>
<evidence type="ECO:0000256" key="4">
    <source>
        <dbReference type="ARBA" id="ARBA00022729"/>
    </source>
</evidence>
<evidence type="ECO:0000313" key="13">
    <source>
        <dbReference type="Proteomes" id="UP001175000"/>
    </source>
</evidence>